<accession>A0A4Z2GB00</accession>
<proteinExistence type="predicted"/>
<gene>
    <name evidence="2" type="ORF">EYF80_039069</name>
</gene>
<name>A0A4Z2GB00_9TELE</name>
<dbReference type="EMBL" id="SRLO01000607">
    <property type="protein sequence ID" value="TNN50748.1"/>
    <property type="molecule type" value="Genomic_DNA"/>
</dbReference>
<comment type="caution">
    <text evidence="2">The sequence shown here is derived from an EMBL/GenBank/DDBJ whole genome shotgun (WGS) entry which is preliminary data.</text>
</comment>
<evidence type="ECO:0000256" key="1">
    <source>
        <dbReference type="SAM" id="MobiDB-lite"/>
    </source>
</evidence>
<reference evidence="2 3" key="1">
    <citation type="submission" date="2019-03" db="EMBL/GenBank/DDBJ databases">
        <title>First draft genome of Liparis tanakae, snailfish: a comprehensive survey of snailfish specific genes.</title>
        <authorList>
            <person name="Kim W."/>
            <person name="Song I."/>
            <person name="Jeong J.-H."/>
            <person name="Kim D."/>
            <person name="Kim S."/>
            <person name="Ryu S."/>
            <person name="Song J.Y."/>
            <person name="Lee S.K."/>
        </authorList>
    </citation>
    <scope>NUCLEOTIDE SEQUENCE [LARGE SCALE GENOMIC DNA]</scope>
    <source>
        <tissue evidence="2">Muscle</tissue>
    </source>
</reference>
<protein>
    <submittedName>
        <fullName evidence="2">Uncharacterized protein</fullName>
    </submittedName>
</protein>
<keyword evidence="3" id="KW-1185">Reference proteome</keyword>
<organism evidence="2 3">
    <name type="scientific">Liparis tanakae</name>
    <name type="common">Tanaka's snailfish</name>
    <dbReference type="NCBI Taxonomy" id="230148"/>
    <lineage>
        <taxon>Eukaryota</taxon>
        <taxon>Metazoa</taxon>
        <taxon>Chordata</taxon>
        <taxon>Craniata</taxon>
        <taxon>Vertebrata</taxon>
        <taxon>Euteleostomi</taxon>
        <taxon>Actinopterygii</taxon>
        <taxon>Neopterygii</taxon>
        <taxon>Teleostei</taxon>
        <taxon>Neoteleostei</taxon>
        <taxon>Acanthomorphata</taxon>
        <taxon>Eupercaria</taxon>
        <taxon>Perciformes</taxon>
        <taxon>Cottioidei</taxon>
        <taxon>Cottales</taxon>
        <taxon>Liparidae</taxon>
        <taxon>Liparis</taxon>
    </lineage>
</organism>
<evidence type="ECO:0000313" key="3">
    <source>
        <dbReference type="Proteomes" id="UP000314294"/>
    </source>
</evidence>
<feature type="region of interest" description="Disordered" evidence="1">
    <location>
        <begin position="1"/>
        <end position="28"/>
    </location>
</feature>
<sequence>MEPLAWDADSRHADRGGEELQIISGGAGAVSLKQGRSRMSLVPEPRIPKQTAQQPGAAASRGDGMTAPRGSRESQEDVSVACQVHL</sequence>
<feature type="compositionally biased region" description="Basic and acidic residues" evidence="1">
    <location>
        <begin position="8"/>
        <end position="18"/>
    </location>
</feature>
<dbReference type="AlphaFoldDB" id="A0A4Z2GB00"/>
<evidence type="ECO:0000313" key="2">
    <source>
        <dbReference type="EMBL" id="TNN50748.1"/>
    </source>
</evidence>
<dbReference type="Proteomes" id="UP000314294">
    <property type="component" value="Unassembled WGS sequence"/>
</dbReference>
<feature type="region of interest" description="Disordered" evidence="1">
    <location>
        <begin position="43"/>
        <end position="86"/>
    </location>
</feature>